<dbReference type="Pfam" id="PF22352">
    <property type="entry name" value="K319L-like_PKD"/>
    <property type="match status" value="1"/>
</dbReference>
<proteinExistence type="predicted"/>
<dbReference type="RefSeq" id="WP_070990399.1">
    <property type="nucleotide sequence ID" value="NZ_CBCSHD010000010.1"/>
</dbReference>
<keyword evidence="1" id="KW-0433">Leucine-rich repeat</keyword>
<evidence type="ECO:0000256" key="2">
    <source>
        <dbReference type="ARBA" id="ARBA00022737"/>
    </source>
</evidence>
<reference evidence="5 6" key="1">
    <citation type="submission" date="2016-10" db="EMBL/GenBank/DDBJ databases">
        <title>Pseudoalteromonas amylolytica sp. nov., isolated from the surface seawater.</title>
        <authorList>
            <person name="Wu Y.-H."/>
            <person name="Cheng H."/>
            <person name="Jin X.-B."/>
            <person name="Wang C.-S."/>
            <person name="Xu X.-W."/>
        </authorList>
    </citation>
    <scope>NUCLEOTIDE SEQUENCE [LARGE SCALE GENOMIC DNA]</scope>
    <source>
        <strain evidence="5 6">JCM 12483</strain>
    </source>
</reference>
<dbReference type="PANTHER" id="PTHR46652">
    <property type="entry name" value="LEUCINE-RICH REPEAT AND IQ DOMAIN-CONTAINING PROTEIN 1-RELATED"/>
    <property type="match status" value="1"/>
</dbReference>
<evidence type="ECO:0000313" key="6">
    <source>
        <dbReference type="Proteomes" id="UP000180253"/>
    </source>
</evidence>
<dbReference type="PROSITE" id="PS51450">
    <property type="entry name" value="LRR"/>
    <property type="match status" value="2"/>
</dbReference>
<protein>
    <submittedName>
        <fullName evidence="5">Uncharacterized protein</fullName>
    </submittedName>
</protein>
<keyword evidence="6" id="KW-1185">Reference proteome</keyword>
<feature type="signal peptide" evidence="4">
    <location>
        <begin position="1"/>
        <end position="21"/>
    </location>
</feature>
<dbReference type="STRING" id="327939.BIW53_03310"/>
<dbReference type="Gene3D" id="3.80.10.10">
    <property type="entry name" value="Ribonuclease Inhibitor"/>
    <property type="match status" value="3"/>
</dbReference>
<evidence type="ECO:0000256" key="4">
    <source>
        <dbReference type="SAM" id="SignalP"/>
    </source>
</evidence>
<dbReference type="EMBL" id="MNAN01000023">
    <property type="protein sequence ID" value="OHU97026.1"/>
    <property type="molecule type" value="Genomic_DNA"/>
</dbReference>
<dbReference type="InterPro" id="IPR032675">
    <property type="entry name" value="LRR_dom_sf"/>
</dbReference>
<keyword evidence="2" id="KW-0677">Repeat</keyword>
<evidence type="ECO:0000256" key="3">
    <source>
        <dbReference type="SAM" id="MobiDB-lite"/>
    </source>
</evidence>
<dbReference type="AlphaFoldDB" id="A0A1S1NF48"/>
<dbReference type="InterPro" id="IPR001611">
    <property type="entry name" value="Leu-rich_rpt"/>
</dbReference>
<dbReference type="PROSITE" id="PS51257">
    <property type="entry name" value="PROKAR_LIPOPROTEIN"/>
    <property type="match status" value="1"/>
</dbReference>
<organism evidence="5 6">
    <name type="scientific">Pseudoalteromonas byunsanensis</name>
    <dbReference type="NCBI Taxonomy" id="327939"/>
    <lineage>
        <taxon>Bacteria</taxon>
        <taxon>Pseudomonadati</taxon>
        <taxon>Pseudomonadota</taxon>
        <taxon>Gammaproteobacteria</taxon>
        <taxon>Alteromonadales</taxon>
        <taxon>Pseudoalteromonadaceae</taxon>
        <taxon>Pseudoalteromonas</taxon>
    </lineage>
</organism>
<sequence>MKQILNTKGLALSMLTLALTACGGGSGDDKTPDTAGGKTPDIVTPAPEPQNAAPEISATQDLQVTERDMFSFTAEVSDSNGSIESFVWEQTAGTTVELSGTDTDTVEFVAPDITEDETITLKLSVTDNDDATTSQEFVIAINAYAQPSESVITDKALLACLNNAQLDMGATAIECIDAPIKSLSGLEKLSNLVSIKLENTKLENIDTLSSLVQLESLALRNNPVTDYSAINSLSLLKSLAINIKDNAISPSIDFSYLQNLTSFTLQYENVFNYNDFDLSALPTSLTELHLARLGTHSASALSSLSHLEKLSLEHVGSINSLSFLTNMSNMKEIAFASLNVNDPSAFALTPNLEKLSLLDTNISDLSFVAHLSKLTSLKVEFDYASSDRLFDISSIKELSGLTELSLHGILLENISSLNALSELHTLSLYNNNLNSLSFLKDLTQLVSLEIGENPQIIDVAWLAFLPALTDLTLDSLDYNVSYEVVSELTSLTKLRLEHRYLEGSFDLESISKFDQLEQLSIKIGQLTNIEQISNFTELQSLSINTNNLIALPSISELTKLHTLNLTNNSYYYDEGPTNFDELGSSSSLKSLIISGFNNNNDLNALSQFSALEELEIRSSKADSITPVSQLEKLKKLTLSGFHELNHVNELSKLNNLEFLNIFSSNSLLCADLETLRTTFEETASLHLPSSCIEILVDLDAIADENLREYIRSNRYFDALSLEHLSIDNSISSLEGIEQYTNLRRLTLTSSQTLNLVNSVDMSQLTNLGTLTFYYSQLSTLRGLSLPETITEFNVENNSGILDLDGFEAPHVTNLSFEWSELTNTHLLANFTNVSRLNLSHTRISDLTPLYSLTQLERLSIYQHYTYECSQIDGLVAALPNTYISKYSHCN</sequence>
<comment type="caution">
    <text evidence="5">The sequence shown here is derived from an EMBL/GenBank/DDBJ whole genome shotgun (WGS) entry which is preliminary data.</text>
</comment>
<gene>
    <name evidence="5" type="ORF">BIW53_03310</name>
</gene>
<feature type="region of interest" description="Disordered" evidence="3">
    <location>
        <begin position="24"/>
        <end position="53"/>
    </location>
</feature>
<keyword evidence="4" id="KW-0732">Signal</keyword>
<dbReference type="Gene3D" id="2.60.40.3010">
    <property type="match status" value="1"/>
</dbReference>
<evidence type="ECO:0000313" key="5">
    <source>
        <dbReference type="EMBL" id="OHU97026.1"/>
    </source>
</evidence>
<dbReference type="PANTHER" id="PTHR46652:SF7">
    <property type="entry name" value="LEUCINE-RICH REPEAT AND IQ DOMAIN-CONTAINING PROTEIN 1"/>
    <property type="match status" value="1"/>
</dbReference>
<dbReference type="OrthoDB" id="9815730at2"/>
<feature type="chain" id="PRO_5010294813" evidence="4">
    <location>
        <begin position="22"/>
        <end position="890"/>
    </location>
</feature>
<dbReference type="Proteomes" id="UP000180253">
    <property type="component" value="Unassembled WGS sequence"/>
</dbReference>
<evidence type="ECO:0000256" key="1">
    <source>
        <dbReference type="ARBA" id="ARBA00022614"/>
    </source>
</evidence>
<name>A0A1S1NF48_9GAMM</name>
<accession>A0A1S1NF48</accession>
<dbReference type="SUPFAM" id="SSF52058">
    <property type="entry name" value="L domain-like"/>
    <property type="match status" value="3"/>
</dbReference>
<dbReference type="InterPro" id="IPR050836">
    <property type="entry name" value="SDS22/Internalin_LRR"/>
</dbReference>